<dbReference type="InterPro" id="IPR045004">
    <property type="entry name" value="ECH_dom"/>
</dbReference>
<dbReference type="GO" id="GO:0003860">
    <property type="term" value="F:3-hydroxyisobutyryl-CoA hydrolase activity"/>
    <property type="evidence" value="ECO:0007669"/>
    <property type="project" value="UniProtKB-UniRule"/>
</dbReference>
<dbReference type="InterPro" id="IPR029045">
    <property type="entry name" value="ClpP/crotonase-like_dom_sf"/>
</dbReference>
<comment type="similarity">
    <text evidence="2">Belongs to the enoyl-CoA hydratase/isomerase family.</text>
</comment>
<dbReference type="SUPFAM" id="SSF52096">
    <property type="entry name" value="ClpP/crotonase"/>
    <property type="match status" value="1"/>
</dbReference>
<dbReference type="EMBL" id="CP144697">
    <property type="protein sequence ID" value="WVZ13704.1"/>
    <property type="molecule type" value="Genomic_DNA"/>
</dbReference>
<evidence type="ECO:0000313" key="4">
    <source>
        <dbReference type="EMBL" id="WVZ13704.1"/>
    </source>
</evidence>
<proteinExistence type="inferred from homology"/>
<evidence type="ECO:0000256" key="1">
    <source>
        <dbReference type="ARBA" id="ARBA00022801"/>
    </source>
</evidence>
<dbReference type="Pfam" id="PF16113">
    <property type="entry name" value="ECH_2"/>
    <property type="match status" value="1"/>
</dbReference>
<sequence>MAPTLNFDREQNQVFMINYCMTTLPFIGCFHWKFLCEVVILNRPEKLNILNHEMICQISSNLVSYENDPLVQLVILKGNGKAFCAGGDVVSAVTSSVAGHWTYAARYYKKLLTLDHLIATYKKPTVCVVESGLSYQWNSDGRRSRSFYATRFRVVTEKAVFAMPEASIGLFPDVGANYFLSRLPGLFGEYLGLSGARLDGAEIAACGLATHFVPSTKLKSLENALQVLSSPNVSTISALIETFTEKSNVKEDSPFRRLEVINKCFSKETVEEIIESLEEHESQNGAEKWITYALSYMRSSCPTSLKIFLKSIKIGRVEKIDQCLYGDYIIVCHFLRGTLGNHFYEDTDISFIHVVTIVLLNLLKRVREQSYSIKTTSPRSIDDEEWEYLGLPDRSNIEIMSKL</sequence>
<accession>A0AAQ3RZG4</accession>
<keyword evidence="1 2" id="KW-0378">Hydrolase</keyword>
<dbReference type="Gene3D" id="3.90.226.10">
    <property type="entry name" value="2-enoyl-CoA Hydratase, Chain A, domain 1"/>
    <property type="match status" value="1"/>
</dbReference>
<dbReference type="CDD" id="cd06558">
    <property type="entry name" value="crotonase-like"/>
    <property type="match status" value="1"/>
</dbReference>
<comment type="pathway">
    <text evidence="2">Amino-acid degradation; L-valine degradation.</text>
</comment>
<name>A0AAQ3RZG4_VIGMU</name>
<dbReference type="InterPro" id="IPR032259">
    <property type="entry name" value="HIBYL-CoA-H"/>
</dbReference>
<dbReference type="PANTHER" id="PTHR43176:SF6">
    <property type="entry name" value="3-HYDROXYISOBUTYRYL-COA HYDROLASE"/>
    <property type="match status" value="1"/>
</dbReference>
<keyword evidence="5" id="KW-1185">Reference proteome</keyword>
<organism evidence="4 5">
    <name type="scientific">Vigna mungo</name>
    <name type="common">Black gram</name>
    <name type="synonym">Phaseolus mungo</name>
    <dbReference type="NCBI Taxonomy" id="3915"/>
    <lineage>
        <taxon>Eukaryota</taxon>
        <taxon>Viridiplantae</taxon>
        <taxon>Streptophyta</taxon>
        <taxon>Embryophyta</taxon>
        <taxon>Tracheophyta</taxon>
        <taxon>Spermatophyta</taxon>
        <taxon>Magnoliopsida</taxon>
        <taxon>eudicotyledons</taxon>
        <taxon>Gunneridae</taxon>
        <taxon>Pentapetalae</taxon>
        <taxon>rosids</taxon>
        <taxon>fabids</taxon>
        <taxon>Fabales</taxon>
        <taxon>Fabaceae</taxon>
        <taxon>Papilionoideae</taxon>
        <taxon>50 kb inversion clade</taxon>
        <taxon>NPAAA clade</taxon>
        <taxon>indigoferoid/millettioid clade</taxon>
        <taxon>Phaseoleae</taxon>
        <taxon>Vigna</taxon>
    </lineage>
</organism>
<comment type="catalytic activity">
    <reaction evidence="2">
        <text>3-hydroxy-2-methylpropanoyl-CoA + H2O = 3-hydroxy-2-methylpropanoate + CoA + H(+)</text>
        <dbReference type="Rhea" id="RHEA:20888"/>
        <dbReference type="ChEBI" id="CHEBI:11805"/>
        <dbReference type="ChEBI" id="CHEBI:15377"/>
        <dbReference type="ChEBI" id="CHEBI:15378"/>
        <dbReference type="ChEBI" id="CHEBI:57287"/>
        <dbReference type="ChEBI" id="CHEBI:57340"/>
        <dbReference type="EC" id="3.1.2.4"/>
    </reaction>
</comment>
<dbReference type="AlphaFoldDB" id="A0AAQ3RZG4"/>
<dbReference type="Proteomes" id="UP001374535">
    <property type="component" value="Chromosome 4"/>
</dbReference>
<dbReference type="PANTHER" id="PTHR43176">
    <property type="entry name" value="3-HYDROXYISOBUTYRYL-COA HYDROLASE-RELATED"/>
    <property type="match status" value="1"/>
</dbReference>
<dbReference type="GO" id="GO:0006574">
    <property type="term" value="P:L-valine catabolic process"/>
    <property type="evidence" value="ECO:0007669"/>
    <property type="project" value="UniProtKB-UniRule"/>
</dbReference>
<reference evidence="4 5" key="1">
    <citation type="journal article" date="2023" name="Life. Sci Alliance">
        <title>Evolutionary insights into 3D genome organization and epigenetic landscape of Vigna mungo.</title>
        <authorList>
            <person name="Junaid A."/>
            <person name="Singh B."/>
            <person name="Bhatia S."/>
        </authorList>
    </citation>
    <scope>NUCLEOTIDE SEQUENCE [LARGE SCALE GENOMIC DNA]</scope>
    <source>
        <strain evidence="4">Urdbean</strain>
    </source>
</reference>
<feature type="domain" description="Enoyl-CoA hydratase/isomerase" evidence="3">
    <location>
        <begin position="37"/>
        <end position="345"/>
    </location>
</feature>
<dbReference type="EC" id="3.1.2.4" evidence="2"/>
<protein>
    <recommendedName>
        <fullName evidence="2">3-hydroxyisobutyryl-CoA hydrolase</fullName>
        <shortName evidence="2">HIB-CoA hydrolase</shortName>
        <shortName evidence="2">HIBYL-CoA-H</shortName>
        <ecNumber evidence="2">3.1.2.4</ecNumber>
    </recommendedName>
    <alternativeName>
        <fullName evidence="2">3-hydroxyisobutyryl-coenzyme A hydrolase</fullName>
    </alternativeName>
</protein>
<gene>
    <name evidence="4" type="ORF">V8G54_011270</name>
</gene>
<evidence type="ECO:0000259" key="3">
    <source>
        <dbReference type="Pfam" id="PF16113"/>
    </source>
</evidence>
<evidence type="ECO:0000256" key="2">
    <source>
        <dbReference type="RuleBase" id="RU369070"/>
    </source>
</evidence>
<comment type="function">
    <text evidence="2">Hydrolyzes 3-hydroxyisobutyryl-CoA (HIBYL-CoA), a saline catabolite. Has high activity toward isobutyryl-CoA. Could be an isobutyryl-CoA dehydrogenase that functions in valine catabolism.</text>
</comment>
<evidence type="ECO:0000313" key="5">
    <source>
        <dbReference type="Proteomes" id="UP001374535"/>
    </source>
</evidence>